<dbReference type="Proteomes" id="UP000215539">
    <property type="component" value="Chromosome 1"/>
</dbReference>
<dbReference type="EMBL" id="LT906449">
    <property type="protein sequence ID" value="SNV02753.1"/>
    <property type="molecule type" value="Genomic_DNA"/>
</dbReference>
<protein>
    <recommendedName>
        <fullName evidence="4">DNA helicase</fullName>
    </recommendedName>
</protein>
<gene>
    <name evidence="2" type="ORF">SAMEA44541418_00221</name>
</gene>
<evidence type="ECO:0000256" key="1">
    <source>
        <dbReference type="SAM" id="Coils"/>
    </source>
</evidence>
<evidence type="ECO:0000313" key="3">
    <source>
        <dbReference type="Proteomes" id="UP000215539"/>
    </source>
</evidence>
<proteinExistence type="predicted"/>
<dbReference type="AlphaFoldDB" id="A0AAX2GUP1"/>
<organism evidence="2 3">
    <name type="scientific">Capnocytophaga haemolytica</name>
    <dbReference type="NCBI Taxonomy" id="45243"/>
    <lineage>
        <taxon>Bacteria</taxon>
        <taxon>Pseudomonadati</taxon>
        <taxon>Bacteroidota</taxon>
        <taxon>Flavobacteriia</taxon>
        <taxon>Flavobacteriales</taxon>
        <taxon>Flavobacteriaceae</taxon>
        <taxon>Capnocytophaga</taxon>
    </lineage>
</organism>
<dbReference type="RefSeq" id="WP_231909924.1">
    <property type="nucleotide sequence ID" value="NZ_CP014227.1"/>
</dbReference>
<dbReference type="InterPro" id="IPR027417">
    <property type="entry name" value="P-loop_NTPase"/>
</dbReference>
<evidence type="ECO:0000313" key="2">
    <source>
        <dbReference type="EMBL" id="SNV02753.1"/>
    </source>
</evidence>
<dbReference type="SUPFAM" id="SSF52540">
    <property type="entry name" value="P-loop containing nucleoside triphosphate hydrolases"/>
    <property type="match status" value="1"/>
</dbReference>
<reference evidence="2 3" key="1">
    <citation type="submission" date="2017-06" db="EMBL/GenBank/DDBJ databases">
        <authorList>
            <consortium name="Pathogen Informatics"/>
        </authorList>
    </citation>
    <scope>NUCLEOTIDE SEQUENCE [LARGE SCALE GENOMIC DNA]</scope>
    <source>
        <strain evidence="2 3">NCTC12947</strain>
    </source>
</reference>
<sequence>MGVTIKIKGKQDSNEYKDAIVLKEIFEEELRKFPSTNGEILILSNVTLFGQETKDVDIIVIGNFDKFSMNIKTKSKTFQNEKEIFYPQENRNLFINDFCFVIETKLHSADKIKLEGTTLLVRYNDKLHDVTTQSENQKYSLKNYFEDRLNFSPYICNFIWLRNVSADTIKKDFLNSNPNLYDKHNYLPNKFTLRWLFQLACVQSIPYNPINKDTNQPKGYCTFKSLKYNQSYDFNEMDRIFDLFSKVKESMGDLNRRKLEQITKKILKEQIYAQAIGEKLVVISGRAGTGKTIKLINIACDLAENKGARCLILTYNHALVSDIKRILALGEIPDDIDSRSVNISTLHKFFYEILLGFEIQTEKSNKGNVYIPNYLNRYYDLLNEFYEYVKNKLIEHSDLEKLMKTRHQQIAWDYVLIDEGQDWNEIEKKIIFFIFGRQKSIVADGVDQLIRSQRRCNWIEGLRKDIDFVKTNEKISLRQKIVLVNFVNDIAAKLNTNWNLKAKEDYYGGKIIVKIGDYTEELHKREFEACKANLNSAYDMMFLCPPNLVYKRNQEGKEERYFIKTEEFFKKEISIWDGTKQDLRTNYPVDINQHRLLQYESCRGLEGWTVVCLELDEFMKYKFNTYKEEINQEELALESFEEKRERFVNLWTLIPLTRAIDTLIITIKDKNTQIAKILREIYLKNPDNIEWIE</sequence>
<accession>A0AAX2GUP1</accession>
<feature type="coiled-coil region" evidence="1">
    <location>
        <begin position="623"/>
        <end position="650"/>
    </location>
</feature>
<name>A0AAX2GUP1_9FLAO</name>
<dbReference type="Pfam" id="PF13245">
    <property type="entry name" value="AAA_19"/>
    <property type="match status" value="1"/>
</dbReference>
<evidence type="ECO:0008006" key="4">
    <source>
        <dbReference type="Google" id="ProtNLM"/>
    </source>
</evidence>
<keyword evidence="1" id="KW-0175">Coiled coil</keyword>
<dbReference type="Gene3D" id="3.40.50.300">
    <property type="entry name" value="P-loop containing nucleotide triphosphate hydrolases"/>
    <property type="match status" value="1"/>
</dbReference>